<dbReference type="GO" id="GO:0016020">
    <property type="term" value="C:membrane"/>
    <property type="evidence" value="ECO:0007669"/>
    <property type="project" value="UniProtKB-SubCell"/>
</dbReference>
<evidence type="ECO:0000313" key="8">
    <source>
        <dbReference type="EMBL" id="KAF3764229.1"/>
    </source>
</evidence>
<evidence type="ECO:0000313" key="9">
    <source>
        <dbReference type="Proteomes" id="UP000803844"/>
    </source>
</evidence>
<dbReference type="PANTHER" id="PTHR33048">
    <property type="entry name" value="PTH11-LIKE INTEGRAL MEMBRANE PROTEIN (AFU_ORTHOLOGUE AFUA_5G11245)"/>
    <property type="match status" value="1"/>
</dbReference>
<feature type="transmembrane region" description="Helical" evidence="6">
    <location>
        <begin position="175"/>
        <end position="193"/>
    </location>
</feature>
<dbReference type="OrthoDB" id="444631at2759"/>
<evidence type="ECO:0000256" key="1">
    <source>
        <dbReference type="ARBA" id="ARBA00004141"/>
    </source>
</evidence>
<dbReference type="RefSeq" id="XP_040775190.1">
    <property type="nucleotide sequence ID" value="XM_040916136.1"/>
</dbReference>
<feature type="non-terminal residue" evidence="8">
    <location>
        <position position="1"/>
    </location>
</feature>
<evidence type="ECO:0000256" key="2">
    <source>
        <dbReference type="ARBA" id="ARBA00022692"/>
    </source>
</evidence>
<feature type="transmembrane region" description="Helical" evidence="6">
    <location>
        <begin position="119"/>
        <end position="140"/>
    </location>
</feature>
<dbReference type="AlphaFoldDB" id="A0A9P4XZJ3"/>
<dbReference type="PANTHER" id="PTHR33048:SF47">
    <property type="entry name" value="INTEGRAL MEMBRANE PROTEIN-RELATED"/>
    <property type="match status" value="1"/>
</dbReference>
<comment type="similarity">
    <text evidence="5">Belongs to the SAT4 family.</text>
</comment>
<comment type="caution">
    <text evidence="8">The sequence shown here is derived from an EMBL/GenBank/DDBJ whole genome shotgun (WGS) entry which is preliminary data.</text>
</comment>
<dbReference type="InterPro" id="IPR049326">
    <property type="entry name" value="Rhodopsin_dom_fungi"/>
</dbReference>
<organism evidence="8 9">
    <name type="scientific">Cryphonectria parasitica (strain ATCC 38755 / EP155)</name>
    <dbReference type="NCBI Taxonomy" id="660469"/>
    <lineage>
        <taxon>Eukaryota</taxon>
        <taxon>Fungi</taxon>
        <taxon>Dikarya</taxon>
        <taxon>Ascomycota</taxon>
        <taxon>Pezizomycotina</taxon>
        <taxon>Sordariomycetes</taxon>
        <taxon>Sordariomycetidae</taxon>
        <taxon>Diaporthales</taxon>
        <taxon>Cryphonectriaceae</taxon>
        <taxon>Cryphonectria-Endothia species complex</taxon>
        <taxon>Cryphonectria</taxon>
    </lineage>
</organism>
<evidence type="ECO:0000256" key="3">
    <source>
        <dbReference type="ARBA" id="ARBA00022989"/>
    </source>
</evidence>
<dbReference type="InterPro" id="IPR052337">
    <property type="entry name" value="SAT4-like"/>
</dbReference>
<keyword evidence="2 6" id="KW-0812">Transmembrane</keyword>
<comment type="subcellular location">
    <subcellularLocation>
        <location evidence="1">Membrane</location>
        <topology evidence="1">Multi-pass membrane protein</topology>
    </subcellularLocation>
</comment>
<feature type="domain" description="Rhodopsin" evidence="7">
    <location>
        <begin position="13"/>
        <end position="219"/>
    </location>
</feature>
<feature type="transmembrane region" description="Helical" evidence="6">
    <location>
        <begin position="200"/>
        <end position="218"/>
    </location>
</feature>
<protein>
    <recommendedName>
        <fullName evidence="7">Rhodopsin domain-containing protein</fullName>
    </recommendedName>
</protein>
<feature type="transmembrane region" description="Helical" evidence="6">
    <location>
        <begin position="30"/>
        <end position="49"/>
    </location>
</feature>
<keyword evidence="3 6" id="KW-1133">Transmembrane helix</keyword>
<dbReference type="Pfam" id="PF20684">
    <property type="entry name" value="Fung_rhodopsin"/>
    <property type="match status" value="1"/>
</dbReference>
<evidence type="ECO:0000256" key="5">
    <source>
        <dbReference type="ARBA" id="ARBA00038359"/>
    </source>
</evidence>
<sequence length="219" mass="25226">WTVTAMSFMFLVLRVISRLRGSRRLFFDDYLLIFGWILVMLRTALWQWAAVEMFVFSCVLTTFTADTSNSLSHDESITRYIRVQAIGLLFYYTTLLAAKLSIIFFFRRLGRNARRQKRIWWPVLLVSLATYIVSISYFPYACLVGSGYDQYVVCHPTAFHGLGTRMIAVNTGLDILSDLFIMTLPLALVWGLRLKFKKKLAFMGLFSLSLITIAVAILR</sequence>
<feature type="non-terminal residue" evidence="8">
    <location>
        <position position="219"/>
    </location>
</feature>
<keyword evidence="4 6" id="KW-0472">Membrane</keyword>
<dbReference type="GeneID" id="63833265"/>
<name>A0A9P4XZJ3_CRYP1</name>
<gene>
    <name evidence="8" type="ORF">M406DRAFT_240854</name>
</gene>
<reference evidence="8" key="1">
    <citation type="journal article" date="2020" name="Phytopathology">
        <title>Genome sequence of the chestnut blight fungus Cryphonectria parasitica EP155: A fundamental resource for an archetypical invasive plant pathogen.</title>
        <authorList>
            <person name="Crouch J.A."/>
            <person name="Dawe A."/>
            <person name="Aerts A."/>
            <person name="Barry K."/>
            <person name="Churchill A.C.L."/>
            <person name="Grimwood J."/>
            <person name="Hillman B."/>
            <person name="Milgroom M.G."/>
            <person name="Pangilinan J."/>
            <person name="Smith M."/>
            <person name="Salamov A."/>
            <person name="Schmutz J."/>
            <person name="Yadav J."/>
            <person name="Grigoriev I.V."/>
            <person name="Nuss D."/>
        </authorList>
    </citation>
    <scope>NUCLEOTIDE SEQUENCE</scope>
    <source>
        <strain evidence="8">EP155</strain>
    </source>
</reference>
<dbReference type="Proteomes" id="UP000803844">
    <property type="component" value="Unassembled WGS sequence"/>
</dbReference>
<dbReference type="EMBL" id="MU032348">
    <property type="protein sequence ID" value="KAF3764229.1"/>
    <property type="molecule type" value="Genomic_DNA"/>
</dbReference>
<feature type="transmembrane region" description="Helical" evidence="6">
    <location>
        <begin position="89"/>
        <end position="107"/>
    </location>
</feature>
<evidence type="ECO:0000256" key="4">
    <source>
        <dbReference type="ARBA" id="ARBA00023136"/>
    </source>
</evidence>
<keyword evidence="9" id="KW-1185">Reference proteome</keyword>
<evidence type="ECO:0000259" key="7">
    <source>
        <dbReference type="Pfam" id="PF20684"/>
    </source>
</evidence>
<proteinExistence type="inferred from homology"/>
<accession>A0A9P4XZJ3</accession>
<evidence type="ECO:0000256" key="6">
    <source>
        <dbReference type="SAM" id="Phobius"/>
    </source>
</evidence>